<feature type="domain" description="Major facilitator superfamily (MFS) profile" evidence="8">
    <location>
        <begin position="46"/>
        <end position="187"/>
    </location>
</feature>
<dbReference type="AlphaFoldDB" id="A0A238JGA4"/>
<dbReference type="Proteomes" id="UP000225972">
    <property type="component" value="Unassembled WGS sequence"/>
</dbReference>
<protein>
    <recommendedName>
        <fullName evidence="6">Biotin transporter</fullName>
    </recommendedName>
</protein>
<evidence type="ECO:0000313" key="9">
    <source>
        <dbReference type="EMBL" id="SMX28846.1"/>
    </source>
</evidence>
<dbReference type="InterPro" id="IPR005829">
    <property type="entry name" value="Sugar_transporter_CS"/>
</dbReference>
<evidence type="ECO:0000256" key="6">
    <source>
        <dbReference type="PIRNR" id="PIRNR016661"/>
    </source>
</evidence>
<gene>
    <name evidence="9" type="primary">bioY_2</name>
    <name evidence="9" type="ORF">TRP8649_02973</name>
</gene>
<feature type="transmembrane region" description="Helical" evidence="7">
    <location>
        <begin position="148"/>
        <end position="172"/>
    </location>
</feature>
<evidence type="ECO:0000256" key="1">
    <source>
        <dbReference type="ARBA" id="ARBA00004141"/>
    </source>
</evidence>
<dbReference type="EMBL" id="FXXP01000002">
    <property type="protein sequence ID" value="SMX28846.1"/>
    <property type="molecule type" value="Genomic_DNA"/>
</dbReference>
<comment type="similarity">
    <text evidence="2 6">Belongs to the BioY family.</text>
</comment>
<comment type="subcellular location">
    <subcellularLocation>
        <location evidence="6">Cell membrane</location>
        <topology evidence="6">Multi-pass membrane protein</topology>
    </subcellularLocation>
    <subcellularLocation>
        <location evidence="1">Membrane</location>
        <topology evidence="1">Multi-pass membrane protein</topology>
    </subcellularLocation>
</comment>
<sequence length="187" mass="19394">MQIALTRNGLLTRVLLVVFATALLTLSAKIKVPFYPVPMTMQVAVVLLLGAAGGARFAFQSFGAYLLAGAAGLPVFAGTPEKGIGLAYMTGPTGGYLLGFLVAAVLVGWAADQFGRKGMVLSLPVALVAIYALGAAWLAQFVPADKVMAYGVSPFVLGDLFKLCLAGVLAWFAPAKLTSLIRGKTDV</sequence>
<dbReference type="PANTHER" id="PTHR34295">
    <property type="entry name" value="BIOTIN TRANSPORTER BIOY"/>
    <property type="match status" value="1"/>
</dbReference>
<keyword evidence="6" id="KW-1003">Cell membrane</keyword>
<keyword evidence="10" id="KW-1185">Reference proteome</keyword>
<feature type="transmembrane region" description="Helical" evidence="7">
    <location>
        <begin position="38"/>
        <end position="55"/>
    </location>
</feature>
<evidence type="ECO:0000256" key="3">
    <source>
        <dbReference type="ARBA" id="ARBA00022692"/>
    </source>
</evidence>
<dbReference type="GO" id="GO:0005886">
    <property type="term" value="C:plasma membrane"/>
    <property type="evidence" value="ECO:0007669"/>
    <property type="project" value="UniProtKB-SubCell"/>
</dbReference>
<dbReference type="PANTHER" id="PTHR34295:SF1">
    <property type="entry name" value="BIOTIN TRANSPORTER BIOY"/>
    <property type="match status" value="1"/>
</dbReference>
<keyword evidence="3 7" id="KW-0812">Transmembrane</keyword>
<organism evidence="9 10">
    <name type="scientific">Pelagimonas phthalicica</name>
    <dbReference type="NCBI Taxonomy" id="1037362"/>
    <lineage>
        <taxon>Bacteria</taxon>
        <taxon>Pseudomonadati</taxon>
        <taxon>Pseudomonadota</taxon>
        <taxon>Alphaproteobacteria</taxon>
        <taxon>Rhodobacterales</taxon>
        <taxon>Roseobacteraceae</taxon>
        <taxon>Pelagimonas</taxon>
    </lineage>
</organism>
<dbReference type="RefSeq" id="WP_099246489.1">
    <property type="nucleotide sequence ID" value="NZ_FXXP01000002.1"/>
</dbReference>
<dbReference type="PROSITE" id="PS50850">
    <property type="entry name" value="MFS"/>
    <property type="match status" value="1"/>
</dbReference>
<dbReference type="Gene3D" id="1.10.1760.20">
    <property type="match status" value="1"/>
</dbReference>
<dbReference type="InterPro" id="IPR003784">
    <property type="entry name" value="BioY"/>
</dbReference>
<feature type="transmembrane region" description="Helical" evidence="7">
    <location>
        <begin position="121"/>
        <end position="142"/>
    </location>
</feature>
<dbReference type="Pfam" id="PF02632">
    <property type="entry name" value="BioY"/>
    <property type="match status" value="1"/>
</dbReference>
<feature type="transmembrane region" description="Helical" evidence="7">
    <location>
        <begin position="86"/>
        <end position="109"/>
    </location>
</feature>
<proteinExistence type="inferred from homology"/>
<dbReference type="InterPro" id="IPR020846">
    <property type="entry name" value="MFS_dom"/>
</dbReference>
<feature type="transmembrane region" description="Helical" evidence="7">
    <location>
        <begin position="62"/>
        <end position="80"/>
    </location>
</feature>
<keyword evidence="6" id="KW-0813">Transport</keyword>
<dbReference type="GO" id="GO:0015225">
    <property type="term" value="F:biotin transmembrane transporter activity"/>
    <property type="evidence" value="ECO:0007669"/>
    <property type="project" value="UniProtKB-UniRule"/>
</dbReference>
<dbReference type="PIRSF" id="PIRSF016661">
    <property type="entry name" value="BioY"/>
    <property type="match status" value="1"/>
</dbReference>
<dbReference type="PROSITE" id="PS00216">
    <property type="entry name" value="SUGAR_TRANSPORT_1"/>
    <property type="match status" value="1"/>
</dbReference>
<accession>A0A238JGA4</accession>
<name>A0A238JGA4_9RHOB</name>
<dbReference type="OrthoDB" id="9803495at2"/>
<evidence type="ECO:0000256" key="2">
    <source>
        <dbReference type="ARBA" id="ARBA00010692"/>
    </source>
</evidence>
<keyword evidence="5 6" id="KW-0472">Membrane</keyword>
<evidence type="ECO:0000256" key="5">
    <source>
        <dbReference type="ARBA" id="ARBA00023136"/>
    </source>
</evidence>
<evidence type="ECO:0000259" key="8">
    <source>
        <dbReference type="PROSITE" id="PS50850"/>
    </source>
</evidence>
<evidence type="ECO:0000256" key="4">
    <source>
        <dbReference type="ARBA" id="ARBA00022989"/>
    </source>
</evidence>
<keyword evidence="4 7" id="KW-1133">Transmembrane helix</keyword>
<reference evidence="9" key="1">
    <citation type="submission" date="2017-05" db="EMBL/GenBank/DDBJ databases">
        <authorList>
            <person name="Song R."/>
            <person name="Chenine A.L."/>
            <person name="Ruprecht R.M."/>
        </authorList>
    </citation>
    <scope>NUCLEOTIDE SEQUENCE [LARGE SCALE GENOMIC DNA]</scope>
    <source>
        <strain evidence="9">CECT 8649</strain>
    </source>
</reference>
<evidence type="ECO:0000256" key="7">
    <source>
        <dbReference type="SAM" id="Phobius"/>
    </source>
</evidence>
<evidence type="ECO:0000313" key="10">
    <source>
        <dbReference type="Proteomes" id="UP000225972"/>
    </source>
</evidence>